<accession>A0A0A9UU25</accession>
<proteinExistence type="predicted"/>
<protein>
    <submittedName>
        <fullName evidence="1">Uncharacterized protein</fullName>
    </submittedName>
</protein>
<evidence type="ECO:0000313" key="1">
    <source>
        <dbReference type="EMBL" id="JAE19316.1"/>
    </source>
</evidence>
<reference evidence="1" key="2">
    <citation type="journal article" date="2015" name="Data Brief">
        <title>Shoot transcriptome of the giant reed, Arundo donax.</title>
        <authorList>
            <person name="Barrero R.A."/>
            <person name="Guerrero F.D."/>
            <person name="Moolhuijzen P."/>
            <person name="Goolsby J.A."/>
            <person name="Tidwell J."/>
            <person name="Bellgard S.E."/>
            <person name="Bellgard M.I."/>
        </authorList>
    </citation>
    <scope>NUCLEOTIDE SEQUENCE</scope>
    <source>
        <tissue evidence="1">Shoot tissue taken approximately 20 cm above the soil surface</tissue>
    </source>
</reference>
<reference evidence="1" key="1">
    <citation type="submission" date="2014-09" db="EMBL/GenBank/DDBJ databases">
        <authorList>
            <person name="Magalhaes I.L.F."/>
            <person name="Oliveira U."/>
            <person name="Santos F.R."/>
            <person name="Vidigal T.H.D.A."/>
            <person name="Brescovit A.D."/>
            <person name="Santos A.J."/>
        </authorList>
    </citation>
    <scope>NUCLEOTIDE SEQUENCE</scope>
    <source>
        <tissue evidence="1">Shoot tissue taken approximately 20 cm above the soil surface</tissue>
    </source>
</reference>
<dbReference type="AlphaFoldDB" id="A0A0A9UU25"/>
<name>A0A0A9UU25_ARUDO</name>
<organism evidence="1">
    <name type="scientific">Arundo donax</name>
    <name type="common">Giant reed</name>
    <name type="synonym">Donax arundinaceus</name>
    <dbReference type="NCBI Taxonomy" id="35708"/>
    <lineage>
        <taxon>Eukaryota</taxon>
        <taxon>Viridiplantae</taxon>
        <taxon>Streptophyta</taxon>
        <taxon>Embryophyta</taxon>
        <taxon>Tracheophyta</taxon>
        <taxon>Spermatophyta</taxon>
        <taxon>Magnoliopsida</taxon>
        <taxon>Liliopsida</taxon>
        <taxon>Poales</taxon>
        <taxon>Poaceae</taxon>
        <taxon>PACMAD clade</taxon>
        <taxon>Arundinoideae</taxon>
        <taxon>Arundineae</taxon>
        <taxon>Arundo</taxon>
    </lineage>
</organism>
<sequence length="43" mass="5005">MPYLRIENGGSNQHSLSLGLSNWHIQDGAKHTPKKCRPRFSWR</sequence>
<dbReference type="EMBL" id="GBRH01178580">
    <property type="protein sequence ID" value="JAE19316.1"/>
    <property type="molecule type" value="Transcribed_RNA"/>
</dbReference>